<evidence type="ECO:0000313" key="43">
    <source>
        <dbReference type="Proteomes" id="UP000261052"/>
    </source>
</evidence>
<evidence type="ECO:0000313" key="35">
    <source>
        <dbReference type="Proteomes" id="UP000095384"/>
    </source>
</evidence>
<dbReference type="Proteomes" id="UP000479563">
    <property type="component" value="Unassembled WGS sequence"/>
</dbReference>
<evidence type="ECO:0000313" key="15">
    <source>
        <dbReference type="EMBL" id="RGK41578.1"/>
    </source>
</evidence>
<evidence type="ECO:0000313" key="54">
    <source>
        <dbReference type="Proteomes" id="UP000286104"/>
    </source>
</evidence>
<dbReference type="Proteomes" id="UP000260970">
    <property type="component" value="Unassembled WGS sequence"/>
</dbReference>
<evidence type="ECO:0000313" key="52">
    <source>
        <dbReference type="Proteomes" id="UP000285290"/>
    </source>
</evidence>
<proteinExistence type="predicted"/>
<dbReference type="EMBL" id="QRPB01000013">
    <property type="protein sequence ID" value="RHL77773.1"/>
    <property type="molecule type" value="Genomic_DNA"/>
</dbReference>
<evidence type="ECO:0000313" key="1">
    <source>
        <dbReference type="EMBL" id="CRL40707.1"/>
    </source>
</evidence>
<dbReference type="Proteomes" id="UP000286181">
    <property type="component" value="Unassembled WGS sequence"/>
</dbReference>
<reference evidence="39 40" key="4">
    <citation type="submission" date="2018-08" db="EMBL/GenBank/DDBJ databases">
        <title>A genome reference for cultivated species of the human gut microbiota.</title>
        <authorList>
            <person name="Zou Y."/>
            <person name="Xue W."/>
            <person name="Luo G."/>
        </authorList>
    </citation>
    <scope>NUCLEOTIDE SEQUENCE [LARGE SCALE GENOMIC DNA]</scope>
    <source>
        <strain evidence="21 48">AF06-19</strain>
        <strain evidence="20 50">AF17-27</strain>
        <strain evidence="19 44">AF25-15</strain>
        <strain evidence="32 45">AF36-2BH</strain>
        <strain evidence="31 46">AF38-24</strain>
        <strain evidence="30 55">AF39-14AC</strain>
        <strain evidence="29 53">AM16-11</strain>
        <strain evidence="28 47">AM26-2LB</strain>
        <strain evidence="27 52">AM29-10</strain>
        <strain evidence="26 51">AM30-13AC</strain>
        <strain evidence="25 54">AM36-3AA</strain>
        <strain evidence="24 56">AM42-17AT</strain>
        <strain evidence="23 57">AM44-1AT</strain>
        <strain evidence="22 49">AM47-6BH</strain>
        <strain evidence="18 42">OM05-6AA</strain>
        <strain evidence="17 41">OM07-13</strain>
        <strain evidence="16 40">OM08-12AT</strain>
        <strain evidence="15 43">TF11-15AC</strain>
        <strain evidence="14 39">TM10-3</strain>
    </source>
</reference>
<dbReference type="EMBL" id="QSFB01000015">
    <property type="protein sequence ID" value="RHA11890.1"/>
    <property type="molecule type" value="Genomic_DNA"/>
</dbReference>
<dbReference type="Proteomes" id="UP000283501">
    <property type="component" value="Unassembled WGS sequence"/>
</dbReference>
<evidence type="ECO:0000313" key="20">
    <source>
        <dbReference type="EMBL" id="RGU26458.1"/>
    </source>
</evidence>
<evidence type="ECO:0000313" key="51">
    <source>
        <dbReference type="Proteomes" id="UP000284835"/>
    </source>
</evidence>
<dbReference type="AlphaFoldDB" id="A0A0M6WVG8"/>
<dbReference type="Proteomes" id="UP000284835">
    <property type="component" value="Unassembled WGS sequence"/>
</dbReference>
<dbReference type="Proteomes" id="UP000260717">
    <property type="component" value="Unassembled WGS sequence"/>
</dbReference>
<evidence type="ECO:0000313" key="49">
    <source>
        <dbReference type="Proteomes" id="UP000283721"/>
    </source>
</evidence>
<reference evidence="11" key="9">
    <citation type="submission" date="2020-02" db="EMBL/GenBank/DDBJ databases">
        <authorList>
            <person name="Littmann E."/>
            <person name="Sorbara M."/>
        </authorList>
    </citation>
    <scope>NUCLEOTIDE SEQUENCE</scope>
    <source>
        <strain evidence="12">MSK.16.45</strain>
        <strain evidence="11">MSK.17.79</strain>
    </source>
</reference>
<evidence type="ECO:0000313" key="19">
    <source>
        <dbReference type="EMBL" id="RGR55985.1"/>
    </source>
</evidence>
<evidence type="ECO:0000313" key="36">
    <source>
        <dbReference type="Proteomes" id="UP000095602"/>
    </source>
</evidence>
<evidence type="ECO:0000313" key="45">
    <source>
        <dbReference type="Proteomes" id="UP000266698"/>
    </source>
</evidence>
<dbReference type="EMBL" id="QSTI01000007">
    <property type="protein sequence ID" value="RGM50719.1"/>
    <property type="molecule type" value="Genomic_DNA"/>
</dbReference>
<dbReference type="EMBL" id="QSTP01000006">
    <property type="protein sequence ID" value="RGM71822.1"/>
    <property type="molecule type" value="Genomic_DNA"/>
</dbReference>
<dbReference type="Proteomes" id="UP000286220">
    <property type="component" value="Unassembled WGS sequence"/>
</dbReference>
<reference evidence="13 38" key="1">
    <citation type="submission" date="2014-09" db="EMBL/GenBank/DDBJ databases">
        <title>Butyrate-producing bacteria isolated from human gut.</title>
        <authorList>
            <person name="Zhang Q."/>
            <person name="Zhao L."/>
        </authorList>
    </citation>
    <scope>NUCLEOTIDE SEQUENCE [LARGE SCALE GENOMIC DNA]</scope>
    <source>
        <strain evidence="13 38">R22</strain>
    </source>
</reference>
<dbReference type="Proteomes" id="UP000283683">
    <property type="component" value="Unassembled WGS sequence"/>
</dbReference>
<keyword evidence="34" id="KW-1185">Reference proteome</keyword>
<evidence type="ECO:0000313" key="13">
    <source>
        <dbReference type="EMBL" id="PWE84490.1"/>
    </source>
</evidence>
<evidence type="ECO:0000313" key="10">
    <source>
        <dbReference type="EMBL" id="MSD26557.1"/>
    </source>
</evidence>
<evidence type="ECO:0000313" key="39">
    <source>
        <dbReference type="Proteomes" id="UP000260642"/>
    </source>
</evidence>
<evidence type="ECO:0000313" key="38">
    <source>
        <dbReference type="Proteomes" id="UP000245905"/>
    </source>
</evidence>
<dbReference type="Proteomes" id="UP000266066">
    <property type="component" value="Unassembled WGS sequence"/>
</dbReference>
<evidence type="ECO:0000313" key="53">
    <source>
        <dbReference type="Proteomes" id="UP000285865"/>
    </source>
</evidence>
<dbReference type="EMBL" id="CYYW01000010">
    <property type="protein sequence ID" value="CUO14319.1"/>
    <property type="molecule type" value="Genomic_DNA"/>
</dbReference>
<evidence type="ECO:0000313" key="9">
    <source>
        <dbReference type="EMBL" id="MSC60425.1"/>
    </source>
</evidence>
<dbReference type="EMBL" id="QSQP01000015">
    <property type="protein sequence ID" value="RGK41578.1"/>
    <property type="molecule type" value="Genomic_DNA"/>
</dbReference>
<evidence type="ECO:0000313" key="56">
    <source>
        <dbReference type="Proteomes" id="UP000286220"/>
    </source>
</evidence>
<evidence type="ECO:0000313" key="33">
    <source>
        <dbReference type="EMBL" id="TYL60804.1"/>
    </source>
</evidence>
<evidence type="ECO:0000313" key="21">
    <source>
        <dbReference type="EMBL" id="RGW85656.1"/>
    </source>
</evidence>
<dbReference type="Proteomes" id="UP000285865">
    <property type="component" value="Unassembled WGS sequence"/>
</dbReference>
<dbReference type="EMBL" id="QSHU01000015">
    <property type="protein sequence ID" value="RHC38423.1"/>
    <property type="molecule type" value="Genomic_DNA"/>
</dbReference>
<evidence type="ECO:0000313" key="3">
    <source>
        <dbReference type="EMBL" id="CUO14319.1"/>
    </source>
</evidence>
<reference evidence="8" key="12">
    <citation type="submission" date="2023-01" db="EMBL/GenBank/DDBJ databases">
        <title>Human gut microbiome strain richness.</title>
        <authorList>
            <person name="Chen-Liaw A."/>
        </authorList>
    </citation>
    <scope>NUCLEOTIDE SEQUENCE</scope>
    <source>
        <strain evidence="8">1001283st1_D2_1001283B150209_150212</strain>
    </source>
</reference>
<reference evidence="59 60" key="5">
    <citation type="journal article" date="2019" name="Nat. Med.">
        <title>A library of human gut bacterial isolates paired with longitudinal multiomics data enables mechanistic microbiome research.</title>
        <authorList>
            <person name="Poyet M."/>
            <person name="Groussin M."/>
            <person name="Gibbons S.M."/>
            <person name="Avila-Pacheco J."/>
            <person name="Jiang X."/>
            <person name="Kearney S.M."/>
            <person name="Perrotta A.R."/>
            <person name="Berdy B."/>
            <person name="Zhao S."/>
            <person name="Lieberman T.D."/>
            <person name="Swanson P.K."/>
            <person name="Smith M."/>
            <person name="Roesemann S."/>
            <person name="Alexander J.E."/>
            <person name="Rich S.A."/>
            <person name="Livny J."/>
            <person name="Vlamakis H."/>
            <person name="Clish C."/>
            <person name="Bullock K."/>
            <person name="Deik A."/>
            <person name="Scott J."/>
            <person name="Pierce K.A."/>
            <person name="Xavier R.J."/>
            <person name="Alm E.J."/>
        </authorList>
    </citation>
    <scope>NUCLEOTIDE SEQUENCE [LARGE SCALE GENOMIC DNA]</scope>
    <source>
        <strain evidence="9 60">BIOML-A11</strain>
        <strain evidence="10 59">BIOML-A5</strain>
    </source>
</reference>
<dbReference type="Proteomes" id="UP001197684">
    <property type="component" value="Unassembled WGS sequence"/>
</dbReference>
<name>A0A0M6WVG8_9FIRM</name>
<dbReference type="Proteomes" id="UP000095384">
    <property type="component" value="Unassembled WGS sequence"/>
</dbReference>
<dbReference type="EMBL" id="QSOB01000015">
    <property type="protein sequence ID" value="RGI66833.1"/>
    <property type="molecule type" value="Genomic_DNA"/>
</dbReference>
<evidence type="ECO:0000313" key="40">
    <source>
        <dbReference type="Proteomes" id="UP000260717"/>
    </source>
</evidence>
<dbReference type="EMBL" id="JAJFBX010000028">
    <property type="protein sequence ID" value="MCC2748222.1"/>
    <property type="molecule type" value="Genomic_DNA"/>
</dbReference>
<evidence type="ECO:0000313" key="2">
    <source>
        <dbReference type="EMBL" id="CUN04421.1"/>
    </source>
</evidence>
<reference evidence="33 58" key="6">
    <citation type="submission" date="2019-08" db="EMBL/GenBank/DDBJ databases">
        <authorList>
            <person name="Duncan S."/>
            <person name="Walker A."/>
        </authorList>
    </citation>
    <scope>NUCLEOTIDE SEQUENCE [LARGE SCALE GENOMIC DNA]</scope>
    <source>
        <strain evidence="33 58">T3WBe13</strain>
    </source>
</reference>
<evidence type="ECO:0000313" key="30">
    <source>
        <dbReference type="EMBL" id="RHL06930.1"/>
    </source>
</evidence>
<dbReference type="Proteomes" id="UP000095673">
    <property type="component" value="Unassembled WGS sequence"/>
</dbReference>
<dbReference type="EMBL" id="VSTF01000003">
    <property type="protein sequence ID" value="TYL60804.1"/>
    <property type="molecule type" value="Genomic_DNA"/>
</dbReference>
<dbReference type="EMBL" id="QSJS01000016">
    <property type="protein sequence ID" value="RHD92694.1"/>
    <property type="molecule type" value="Genomic_DNA"/>
</dbReference>
<accession>A0A0M6WVG8</accession>
<dbReference type="Proteomes" id="UP001197847">
    <property type="component" value="Unassembled WGS sequence"/>
</dbReference>
<dbReference type="Proteomes" id="UP000260642">
    <property type="component" value="Unassembled WGS sequence"/>
</dbReference>
<dbReference type="EMBL" id="QROF01000002">
    <property type="protein sequence ID" value="RHL06930.1"/>
    <property type="molecule type" value="Genomic_DNA"/>
</dbReference>
<evidence type="ECO:0000313" key="18">
    <source>
        <dbReference type="EMBL" id="RGN22670.1"/>
    </source>
</evidence>
<dbReference type="Proteomes" id="UP000245905">
    <property type="component" value="Unassembled WGS sequence"/>
</dbReference>
<dbReference type="Proteomes" id="UP000324327">
    <property type="component" value="Unassembled WGS sequence"/>
</dbReference>
<dbReference type="EMBL" id="QRKN01000015">
    <property type="protein sequence ID" value="RHI18523.1"/>
    <property type="molecule type" value="Genomic_DNA"/>
</dbReference>
<sequence>MKSTKDSLLEDIKAEFAEVNAMMEALEAKEPEDEASEAYDKWIEECEQLAIESESLMTLIDYKMTQGL</sequence>
<evidence type="ECO:0000313" key="29">
    <source>
        <dbReference type="EMBL" id="RHI18523.1"/>
    </source>
</evidence>
<dbReference type="Proteomes" id="UP000049472">
    <property type="component" value="Unassembled WGS sequence"/>
</dbReference>
<dbReference type="Proteomes" id="UP000286104">
    <property type="component" value="Unassembled WGS sequence"/>
</dbReference>
<evidence type="ECO:0000313" key="55">
    <source>
        <dbReference type="Proteomes" id="UP000286181"/>
    </source>
</evidence>
<dbReference type="EMBL" id="CYXM01000007">
    <property type="protein sequence ID" value="CUN04421.1"/>
    <property type="molecule type" value="Genomic_DNA"/>
</dbReference>
<evidence type="ECO:0000313" key="46">
    <source>
        <dbReference type="Proteomes" id="UP000283297"/>
    </source>
</evidence>
<dbReference type="Proteomes" id="UP000283721">
    <property type="component" value="Unassembled WGS sequence"/>
</dbReference>
<evidence type="ECO:0000313" key="27">
    <source>
        <dbReference type="EMBL" id="RHE32297.1"/>
    </source>
</evidence>
<dbReference type="Proteomes" id="UP000286341">
    <property type="component" value="Unassembled WGS sequence"/>
</dbReference>
<dbReference type="EMBL" id="QRXR01000007">
    <property type="protein sequence ID" value="RGU26458.1"/>
    <property type="molecule type" value="Genomic_DNA"/>
</dbReference>
<evidence type="ECO:0000313" key="11">
    <source>
        <dbReference type="EMBL" id="NSC27696.1"/>
    </source>
</evidence>
<evidence type="ECO:0000313" key="28">
    <source>
        <dbReference type="EMBL" id="RHF05444.1"/>
    </source>
</evidence>
<dbReference type="EMBL" id="QSAZ01000015">
    <property type="protein sequence ID" value="RGW85656.1"/>
    <property type="molecule type" value="Genomic_DNA"/>
</dbReference>
<evidence type="ECO:0000313" key="17">
    <source>
        <dbReference type="EMBL" id="RGM71822.1"/>
    </source>
</evidence>
<dbReference type="Proteomes" id="UP001193756">
    <property type="component" value="Unassembled WGS sequence"/>
</dbReference>
<dbReference type="EMBL" id="WKQP01000013">
    <property type="protein sequence ID" value="MSC60425.1"/>
    <property type="molecule type" value="Genomic_DNA"/>
</dbReference>
<dbReference type="Proteomes" id="UP000465607">
    <property type="component" value="Unassembled WGS sequence"/>
</dbReference>
<dbReference type="EMBL" id="QRUJ01000003">
    <property type="protein sequence ID" value="RGR55985.1"/>
    <property type="molecule type" value="Genomic_DNA"/>
</dbReference>
<reference evidence="5" key="11">
    <citation type="submission" date="2021-10" db="EMBL/GenBank/DDBJ databases">
        <title>Collection of gut derived symbiotic bacterial strains cultured from healthy donors.</title>
        <authorList>
            <person name="Lin H."/>
            <person name="Littmann E."/>
            <person name="Kohout C."/>
            <person name="Pamer E.G."/>
        </authorList>
    </citation>
    <scope>NUCLEOTIDE SEQUENCE</scope>
    <source>
        <strain evidence="6">DFI.7.28A</strain>
        <strain evidence="5">DFI.9.42</strain>
    </source>
</reference>
<gene>
    <name evidence="32" type="ORF">DW001_10895</name>
    <name evidence="31" type="ORF">DW028_08075</name>
    <name evidence="30" type="ORF">DW038_03065</name>
    <name evidence="29" type="ORF">DW172_13485</name>
    <name evidence="28" type="ORF">DW703_06755</name>
    <name evidence="27" type="ORF">DW753_06825</name>
    <name evidence="26" type="ORF">DW775_11285</name>
    <name evidence="25" type="ORF">DW848_10965</name>
    <name evidence="24" type="ORF">DW912_13695</name>
    <name evidence="23" type="ORF">DW948_10455</name>
    <name evidence="22" type="ORF">DW967_15235</name>
    <name evidence="21" type="ORF">DWV45_13310</name>
    <name evidence="20" type="ORF">DWW89_05705</name>
    <name evidence="19" type="ORF">DWY38_04490</name>
    <name evidence="18" type="ORF">DXB72_08975</name>
    <name evidence="17" type="ORF">DXB99_07365</name>
    <name evidence="16" type="ORF">DXC13_06250</name>
    <name evidence="15" type="ORF">DXD13_12060</name>
    <name evidence="14" type="ORF">DXD95_10980</name>
    <name evidence="3" type="ORF">ERS852417_01678</name>
    <name evidence="4" type="ORF">ERS852497_01266</name>
    <name evidence="2" type="ORF">ERS852580_01720</name>
    <name evidence="33" type="ORF">FYL31_03985</name>
    <name evidence="12" type="ORF">G4312_12680</name>
    <name evidence="11" type="ORF">G4319_10135</name>
    <name evidence="9" type="ORF">GKE07_09500</name>
    <name evidence="10" type="ORF">GKE44_05110</name>
    <name evidence="13" type="ORF">LD38_03775</name>
    <name evidence="5" type="ORF">LIZ56_04230</name>
    <name evidence="6" type="ORF">LIZ82_07035</name>
    <name evidence="7" type="ORF">LK487_14525</name>
    <name evidence="8" type="ORF">PNE45_11730</name>
    <name evidence="1" type="ORF">T1815_24511</name>
</gene>
<evidence type="ECO:0000313" key="7">
    <source>
        <dbReference type="EMBL" id="MCC2748222.1"/>
    </source>
</evidence>
<evidence type="ECO:0000313" key="25">
    <source>
        <dbReference type="EMBL" id="RHC38423.1"/>
    </source>
</evidence>
<dbReference type="Proteomes" id="UP000095602">
    <property type="component" value="Unassembled WGS sequence"/>
</dbReference>
<evidence type="ECO:0000313" key="32">
    <source>
        <dbReference type="EMBL" id="RHL77773.1"/>
    </source>
</evidence>
<dbReference type="Proteomes" id="UP000260758">
    <property type="component" value="Unassembled WGS sequence"/>
</dbReference>
<dbReference type="Proteomes" id="UP000261052">
    <property type="component" value="Unassembled WGS sequence"/>
</dbReference>
<dbReference type="EMBL" id="JAJCJQ010000007">
    <property type="protein sequence ID" value="MCB6960644.1"/>
    <property type="molecule type" value="Genomic_DNA"/>
</dbReference>
<evidence type="ECO:0000313" key="37">
    <source>
        <dbReference type="Proteomes" id="UP000095673"/>
    </source>
</evidence>
<evidence type="ECO:0000313" key="42">
    <source>
        <dbReference type="Proteomes" id="UP000260970"/>
    </source>
</evidence>
<evidence type="ECO:0000313" key="41">
    <source>
        <dbReference type="Proteomes" id="UP000260758"/>
    </source>
</evidence>
<evidence type="ECO:0000313" key="12">
    <source>
        <dbReference type="EMBL" id="NSC78109.1"/>
    </source>
</evidence>
<dbReference type="EMBL" id="JRFS01000004">
    <property type="protein sequence ID" value="PWE84490.1"/>
    <property type="molecule type" value="Genomic_DNA"/>
</dbReference>
<evidence type="ECO:0000313" key="24">
    <source>
        <dbReference type="EMBL" id="RHA89764.1"/>
    </source>
</evidence>
<organism evidence="1 34">
    <name type="scientific">Agathobacter rectalis</name>
    <dbReference type="NCBI Taxonomy" id="39491"/>
    <lineage>
        <taxon>Bacteria</taxon>
        <taxon>Bacillati</taxon>
        <taxon>Bacillota</taxon>
        <taxon>Clostridia</taxon>
        <taxon>Lachnospirales</taxon>
        <taxon>Lachnospiraceae</taxon>
        <taxon>Agathobacter</taxon>
    </lineage>
</organism>
<evidence type="ECO:0000313" key="22">
    <source>
        <dbReference type="EMBL" id="RGZ88343.1"/>
    </source>
</evidence>
<evidence type="ECO:0000313" key="59">
    <source>
        <dbReference type="Proteomes" id="UP000465607"/>
    </source>
</evidence>
<dbReference type="Proteomes" id="UP000283297">
    <property type="component" value="Unassembled WGS sequence"/>
</dbReference>
<evidence type="ECO:0000313" key="26">
    <source>
        <dbReference type="EMBL" id="RHD92694.1"/>
    </source>
</evidence>
<dbReference type="EMBL" id="JAAIMP010000024">
    <property type="protein sequence ID" value="NSC78109.1"/>
    <property type="molecule type" value="Genomic_DNA"/>
</dbReference>
<reference evidence="33 58" key="7">
    <citation type="submission" date="2019-09" db="EMBL/GenBank/DDBJ databases">
        <title>Strain-level analysis of Eubacterium rectale using genomes from metagenomes.</title>
        <authorList>
            <person name="Karcher N."/>
            <person name="Segata N."/>
        </authorList>
    </citation>
    <scope>NUCLEOTIDE SEQUENCE [LARGE SCALE GENOMIC DNA]</scope>
    <source>
        <strain evidence="33 58">T3WBe13</strain>
    </source>
</reference>
<dbReference type="Proteomes" id="UP000266698">
    <property type="component" value="Unassembled WGS sequence"/>
</dbReference>
<evidence type="ECO:0000313" key="60">
    <source>
        <dbReference type="Proteomes" id="UP000479563"/>
    </source>
</evidence>
<evidence type="ECO:0000313" key="8">
    <source>
        <dbReference type="EMBL" id="MDB8018695.1"/>
    </source>
</evidence>
<evidence type="ECO:0000313" key="16">
    <source>
        <dbReference type="EMBL" id="RGM50719.1"/>
    </source>
</evidence>
<protein>
    <submittedName>
        <fullName evidence="1">Uncharacterized protein</fullName>
    </submittedName>
</protein>
<dbReference type="EMBL" id="QSKY01000007">
    <property type="protein sequence ID" value="RHF05444.1"/>
    <property type="molecule type" value="Genomic_DNA"/>
</dbReference>
<dbReference type="EMBL" id="JAQLYE010000022">
    <property type="protein sequence ID" value="MDB8018695.1"/>
    <property type="molecule type" value="Genomic_DNA"/>
</dbReference>
<dbReference type="EMBL" id="CVRQ01000026">
    <property type="protein sequence ID" value="CRL40707.1"/>
    <property type="molecule type" value="Genomic_DNA"/>
</dbReference>
<evidence type="ECO:0000313" key="44">
    <source>
        <dbReference type="Proteomes" id="UP000266066"/>
    </source>
</evidence>
<evidence type="ECO:0000313" key="5">
    <source>
        <dbReference type="EMBL" id="MCB6937621.1"/>
    </source>
</evidence>
<dbReference type="Proteomes" id="UP001197741">
    <property type="component" value="Unassembled WGS sequence"/>
</dbReference>
<evidence type="ECO:0000313" key="34">
    <source>
        <dbReference type="Proteomes" id="UP000049472"/>
    </source>
</evidence>
<dbReference type="EMBL" id="CZAJ01000009">
    <property type="protein sequence ID" value="CUO91586.1"/>
    <property type="molecule type" value="Genomic_DNA"/>
</dbReference>
<reference evidence="1" key="3">
    <citation type="submission" date="2015-05" db="EMBL/GenBank/DDBJ databases">
        <authorList>
            <person name="Wang D.B."/>
            <person name="Wang M."/>
        </authorList>
    </citation>
    <scope>NUCLEOTIDE SEQUENCE [LARGE SCALE GENOMIC DNA]</scope>
    <source>
        <strain evidence="1">T1-815</strain>
    </source>
</reference>
<dbReference type="EMBL" id="QSKC01000007">
    <property type="protein sequence ID" value="RHE32297.1"/>
    <property type="molecule type" value="Genomic_DNA"/>
</dbReference>
<evidence type="ECO:0000313" key="47">
    <source>
        <dbReference type="Proteomes" id="UP000283501"/>
    </source>
</evidence>
<dbReference type="EMBL" id="WKQV01000004">
    <property type="protein sequence ID" value="MSD26557.1"/>
    <property type="molecule type" value="Genomic_DNA"/>
</dbReference>
<evidence type="ECO:0000313" key="23">
    <source>
        <dbReference type="EMBL" id="RHA11890.1"/>
    </source>
</evidence>
<dbReference type="Proteomes" id="UP001193670">
    <property type="component" value="Unassembled WGS sequence"/>
</dbReference>
<dbReference type="EMBL" id="QSFZ01000017">
    <property type="protein sequence ID" value="RHA89764.1"/>
    <property type="molecule type" value="Genomic_DNA"/>
</dbReference>
<dbReference type="Proteomes" id="UP000285290">
    <property type="component" value="Unassembled WGS sequence"/>
</dbReference>
<evidence type="ECO:0000313" key="4">
    <source>
        <dbReference type="EMBL" id="CUO91586.1"/>
    </source>
</evidence>
<reference evidence="34" key="2">
    <citation type="submission" date="2015-05" db="EMBL/GenBank/DDBJ databases">
        <authorList>
            <consortium name="Pathogen Informatics"/>
        </authorList>
    </citation>
    <scope>NUCLEOTIDE SEQUENCE [LARGE SCALE GENOMIC DNA]</scope>
    <source>
        <strain evidence="3 35">2789STDY5608860</strain>
        <strain evidence="4 36">2789STDY5834884</strain>
        <strain evidence="2 37">2789STDY5834968</strain>
        <strain evidence="34">T1-815</strain>
    </source>
</reference>
<evidence type="ECO:0000313" key="58">
    <source>
        <dbReference type="Proteomes" id="UP000324327"/>
    </source>
</evidence>
<evidence type="ECO:0000313" key="50">
    <source>
        <dbReference type="Proteomes" id="UP000283765"/>
    </source>
</evidence>
<dbReference type="RefSeq" id="WP_015515874.1">
    <property type="nucleotide sequence ID" value="NZ_AP031452.1"/>
</dbReference>
<dbReference type="EMBL" id="QSES01000039">
    <property type="protein sequence ID" value="RGZ88343.1"/>
    <property type="molecule type" value="Genomic_DNA"/>
</dbReference>
<evidence type="ECO:0000313" key="31">
    <source>
        <dbReference type="EMBL" id="RHL28593.1"/>
    </source>
</evidence>
<dbReference type="EMBL" id="QRON01000004">
    <property type="protein sequence ID" value="RHL28593.1"/>
    <property type="molecule type" value="Genomic_DNA"/>
</dbReference>
<reference evidence="11" key="8">
    <citation type="journal article" date="2020" name="Cell Host Microbe">
        <title>Functional and Genomic Variation between Human-Derived Isolates of Lachnospiraceae Reveals Inter- and Intra-Species Diversity.</title>
        <authorList>
            <person name="Sorbara M.T."/>
            <person name="Littmann E.R."/>
            <person name="Fontana E."/>
            <person name="Moody T.U."/>
            <person name="Kohout C.E."/>
            <person name="Gjonbalaj M."/>
            <person name="Eaton V."/>
            <person name="Seok R."/>
            <person name="Leiner I.M."/>
            <person name="Pamer E.G."/>
        </authorList>
    </citation>
    <scope>NUCLEOTIDE SEQUENCE</scope>
    <source>
        <strain evidence="12">MSK.16.45</strain>
        <strain evidence="11">MSK.17.79</strain>
    </source>
</reference>
<evidence type="ECO:0000313" key="57">
    <source>
        <dbReference type="Proteomes" id="UP000286341"/>
    </source>
</evidence>
<dbReference type="EMBL" id="JAJCJK010000004">
    <property type="protein sequence ID" value="MCB6937621.1"/>
    <property type="molecule type" value="Genomic_DNA"/>
</dbReference>
<evidence type="ECO:0000313" key="6">
    <source>
        <dbReference type="EMBL" id="MCB6960644.1"/>
    </source>
</evidence>
<dbReference type="EMBL" id="JAAILW010000019">
    <property type="protein sequence ID" value="NSC27696.1"/>
    <property type="molecule type" value="Genomic_DNA"/>
</dbReference>
<dbReference type="Proteomes" id="UP001212823">
    <property type="component" value="Unassembled WGS sequence"/>
</dbReference>
<dbReference type="Proteomes" id="UP000283765">
    <property type="component" value="Unassembled WGS sequence"/>
</dbReference>
<evidence type="ECO:0000313" key="48">
    <source>
        <dbReference type="Proteomes" id="UP000283683"/>
    </source>
</evidence>
<evidence type="ECO:0000313" key="14">
    <source>
        <dbReference type="EMBL" id="RGI66833.1"/>
    </source>
</evidence>
<reference evidence="7" key="10">
    <citation type="submission" date="2021-10" db="EMBL/GenBank/DDBJ databases">
        <title>Collection of gut derived symbiotic bacterial strains cultured from healthy donors.</title>
        <authorList>
            <person name="Lin H."/>
            <person name="Littmann E."/>
            <person name="Claire K."/>
            <person name="Pamer E."/>
        </authorList>
    </citation>
    <scope>NUCLEOTIDE SEQUENCE</scope>
    <source>
        <strain evidence="7">MSK.22.92</strain>
    </source>
</reference>
<dbReference type="EMBL" id="QSUG01000008">
    <property type="protein sequence ID" value="RGN22670.1"/>
    <property type="molecule type" value="Genomic_DNA"/>
</dbReference>